<feature type="compositionally biased region" description="Basic and acidic residues" evidence="1">
    <location>
        <begin position="41"/>
        <end position="76"/>
    </location>
</feature>
<feature type="compositionally biased region" description="Basic and acidic residues" evidence="1">
    <location>
        <begin position="246"/>
        <end position="266"/>
    </location>
</feature>
<evidence type="ECO:0000256" key="1">
    <source>
        <dbReference type="SAM" id="MobiDB-lite"/>
    </source>
</evidence>
<proteinExistence type="predicted"/>
<dbReference type="Proteomes" id="UP000224634">
    <property type="component" value="Unassembled WGS sequence"/>
</dbReference>
<dbReference type="PANTHER" id="PTHR35391:SF5">
    <property type="entry name" value="DUF6590 DOMAIN-CONTAINING PROTEIN"/>
    <property type="match status" value="1"/>
</dbReference>
<dbReference type="Pfam" id="PF20233">
    <property type="entry name" value="DUF6590"/>
    <property type="match status" value="1"/>
</dbReference>
<evidence type="ECO:0000313" key="3">
    <source>
        <dbReference type="EMBL" id="PGH12131.1"/>
    </source>
</evidence>
<dbReference type="InterPro" id="IPR046497">
    <property type="entry name" value="DUF6590"/>
</dbReference>
<accession>A0A2B7XTN2</accession>
<dbReference type="EMBL" id="PDNA01000122">
    <property type="protein sequence ID" value="PGH12131.1"/>
    <property type="molecule type" value="Genomic_DNA"/>
</dbReference>
<feature type="region of interest" description="Disordered" evidence="1">
    <location>
        <begin position="195"/>
        <end position="285"/>
    </location>
</feature>
<organism evidence="3 4">
    <name type="scientific">Polytolypa hystricis (strain UAMH7299)</name>
    <dbReference type="NCBI Taxonomy" id="1447883"/>
    <lineage>
        <taxon>Eukaryota</taxon>
        <taxon>Fungi</taxon>
        <taxon>Dikarya</taxon>
        <taxon>Ascomycota</taxon>
        <taxon>Pezizomycotina</taxon>
        <taxon>Eurotiomycetes</taxon>
        <taxon>Eurotiomycetidae</taxon>
        <taxon>Onygenales</taxon>
        <taxon>Onygenales incertae sedis</taxon>
        <taxon>Polytolypa</taxon>
    </lineage>
</organism>
<dbReference type="OrthoDB" id="4168645at2759"/>
<protein>
    <recommendedName>
        <fullName evidence="2">DUF6590 domain-containing protein</fullName>
    </recommendedName>
</protein>
<sequence>MSYGYANYSDGQRNTPYNTPGHGANGYHGNPHYPATNALAQRDHQRPEDPRYDGSEASERPEPEPERDPWAYDRAHQGWGQSNRPGTLPTIEYQSNGPLYSSVPPQHDTVDVRATQYQQTWRLVPCTTLHSPTNLGYIQQASYATGQCAAYNDVSHENEEEREASTINQWQTNPAAPNTNQWQTAAKTNTAYENEMQNETSETAELAMDPRAPRTRRQQPTAHTHAPRERELETVTSGMGGLAVEPRPRNTGRHEYSSSGRQRSEPEPAVPITRISGNGERRDMQLDPSYTVQGKGFFKEGRVCEFSTQLAPYSCSRFQVFSLVWYEPSGNNGTVISRRPSLLGQKAYGSIRRMVVVREQHGCCWCLAIHTYSGRGLNKRGIDVSSHAVIHMEGCPPDLDDRAAKKKLTKEPIVVRAGSSLETLDPNSTINFGKLYTVEDNLKVKKIGSIVETSMPTLLKYFKQSCGVSSDGKTRQTRG</sequence>
<dbReference type="PANTHER" id="PTHR35391">
    <property type="entry name" value="C2H2-TYPE DOMAIN-CONTAINING PROTEIN-RELATED"/>
    <property type="match status" value="1"/>
</dbReference>
<evidence type="ECO:0000259" key="2">
    <source>
        <dbReference type="Pfam" id="PF20233"/>
    </source>
</evidence>
<gene>
    <name evidence="3" type="ORF">AJ80_06852</name>
</gene>
<feature type="domain" description="DUF6590" evidence="2">
    <location>
        <begin position="319"/>
        <end position="459"/>
    </location>
</feature>
<evidence type="ECO:0000313" key="4">
    <source>
        <dbReference type="Proteomes" id="UP000224634"/>
    </source>
</evidence>
<feature type="region of interest" description="Disordered" evidence="1">
    <location>
        <begin position="1"/>
        <end position="87"/>
    </location>
</feature>
<keyword evidence="4" id="KW-1185">Reference proteome</keyword>
<comment type="caution">
    <text evidence="3">The sequence shown here is derived from an EMBL/GenBank/DDBJ whole genome shotgun (WGS) entry which is preliminary data.</text>
</comment>
<dbReference type="STRING" id="1447883.A0A2B7XTN2"/>
<name>A0A2B7XTN2_POLH7</name>
<reference evidence="3 4" key="1">
    <citation type="submission" date="2017-10" db="EMBL/GenBank/DDBJ databases">
        <title>Comparative genomics in systemic dimorphic fungi from Ajellomycetaceae.</title>
        <authorList>
            <person name="Munoz J.F."/>
            <person name="Mcewen J.G."/>
            <person name="Clay O.K."/>
            <person name="Cuomo C.A."/>
        </authorList>
    </citation>
    <scope>NUCLEOTIDE SEQUENCE [LARGE SCALE GENOMIC DNA]</scope>
    <source>
        <strain evidence="3 4">UAMH7299</strain>
    </source>
</reference>
<dbReference type="AlphaFoldDB" id="A0A2B7XTN2"/>
<feature type="compositionally biased region" description="Polar residues" evidence="1">
    <location>
        <begin position="9"/>
        <end position="18"/>
    </location>
</feature>